<gene>
    <name evidence="2" type="primary">CSON009677</name>
</gene>
<accession>A0A336M0R9</accession>
<dbReference type="EMBL" id="UFQT01000388">
    <property type="protein sequence ID" value="SSX23845.1"/>
    <property type="molecule type" value="Genomic_DNA"/>
</dbReference>
<evidence type="ECO:0000256" key="1">
    <source>
        <dbReference type="SAM" id="MobiDB-lite"/>
    </source>
</evidence>
<feature type="region of interest" description="Disordered" evidence="1">
    <location>
        <begin position="15"/>
        <end position="87"/>
    </location>
</feature>
<dbReference type="VEuPathDB" id="VectorBase:CSON009677"/>
<dbReference type="AlphaFoldDB" id="A0A336M0R9"/>
<feature type="compositionally biased region" description="Low complexity" evidence="1">
    <location>
        <begin position="26"/>
        <end position="35"/>
    </location>
</feature>
<proteinExistence type="predicted"/>
<protein>
    <submittedName>
        <fullName evidence="2">CSON009677 protein</fullName>
    </submittedName>
</protein>
<sequence>MGKFDSLTETLLDLNDPYEFTDEHNSASPHNSNNNTESRDGPNEMPPVKRTKRRRRENPSEIMNQKYEEKIERKPPQPSVTPLPGFQEAFGSTEIGRFSDAFFNVLNSSPYYEPNNESDIDTLSPQPWETGDSLEGPHFNLQVGASFTPVYDNYSVDGSPLDNYFSELSCNEF</sequence>
<organism evidence="2">
    <name type="scientific">Culicoides sonorensis</name>
    <name type="common">Biting midge</name>
    <dbReference type="NCBI Taxonomy" id="179676"/>
    <lineage>
        <taxon>Eukaryota</taxon>
        <taxon>Metazoa</taxon>
        <taxon>Ecdysozoa</taxon>
        <taxon>Arthropoda</taxon>
        <taxon>Hexapoda</taxon>
        <taxon>Insecta</taxon>
        <taxon>Pterygota</taxon>
        <taxon>Neoptera</taxon>
        <taxon>Endopterygota</taxon>
        <taxon>Diptera</taxon>
        <taxon>Nematocera</taxon>
        <taxon>Chironomoidea</taxon>
        <taxon>Ceratopogonidae</taxon>
        <taxon>Ceratopogoninae</taxon>
        <taxon>Culicoides</taxon>
        <taxon>Monoculicoides</taxon>
    </lineage>
</organism>
<name>A0A336M0R9_CULSO</name>
<evidence type="ECO:0000313" key="2">
    <source>
        <dbReference type="EMBL" id="SSX23845.1"/>
    </source>
</evidence>
<feature type="compositionally biased region" description="Basic and acidic residues" evidence="1">
    <location>
        <begin position="66"/>
        <end position="75"/>
    </location>
</feature>
<reference evidence="2" key="1">
    <citation type="submission" date="2018-07" db="EMBL/GenBank/DDBJ databases">
        <authorList>
            <person name="Quirk P.G."/>
            <person name="Krulwich T.A."/>
        </authorList>
    </citation>
    <scope>NUCLEOTIDE SEQUENCE</scope>
</reference>